<gene>
    <name evidence="2" type="ORF">SAMN04324258_4111</name>
</gene>
<reference evidence="2 3" key="1">
    <citation type="submission" date="2017-02" db="EMBL/GenBank/DDBJ databases">
        <authorList>
            <person name="Peterson S.W."/>
        </authorList>
    </citation>
    <scope>NUCLEOTIDE SEQUENCE [LARGE SCALE GENOMIC DNA]</scope>
    <source>
        <strain evidence="2 3">DSM 21481</strain>
    </source>
</reference>
<dbReference type="GO" id="GO:0003700">
    <property type="term" value="F:DNA-binding transcription factor activity"/>
    <property type="evidence" value="ECO:0007669"/>
    <property type="project" value="InterPro"/>
</dbReference>
<organism evidence="2 3">
    <name type="scientific">Krasilnikoviella flava</name>
    <dbReference type="NCBI Taxonomy" id="526729"/>
    <lineage>
        <taxon>Bacteria</taxon>
        <taxon>Bacillati</taxon>
        <taxon>Actinomycetota</taxon>
        <taxon>Actinomycetes</taxon>
        <taxon>Micrococcales</taxon>
        <taxon>Promicromonosporaceae</taxon>
        <taxon>Krasilnikoviella</taxon>
    </lineage>
</organism>
<dbReference type="SMART" id="SM00347">
    <property type="entry name" value="HTH_MARR"/>
    <property type="match status" value="1"/>
</dbReference>
<dbReference type="GO" id="GO:0006950">
    <property type="term" value="P:response to stress"/>
    <property type="evidence" value="ECO:0007669"/>
    <property type="project" value="TreeGrafter"/>
</dbReference>
<dbReference type="STRING" id="526729.SAMN04324258_4111"/>
<sequence>MPEHARFEELQRQLRAVGVVKRTIVRNLPHDCAVGPTAVLSTLRRHGPMRLSRLADLLWIDPSVTSRHVSHAVERGWVERTPDPADGRSSILSLTPSGLGMLEQISTRTAQLLADRMTDWDDREIDQLTGLMARLHGSFSDCPPTTRGAVSAQA</sequence>
<dbReference type="Proteomes" id="UP000189777">
    <property type="component" value="Unassembled WGS sequence"/>
</dbReference>
<dbReference type="InterPro" id="IPR000835">
    <property type="entry name" value="HTH_MarR-typ"/>
</dbReference>
<dbReference type="EMBL" id="FUZQ01000008">
    <property type="protein sequence ID" value="SKC80865.1"/>
    <property type="molecule type" value="Genomic_DNA"/>
</dbReference>
<dbReference type="InterPro" id="IPR036390">
    <property type="entry name" value="WH_DNA-bd_sf"/>
</dbReference>
<dbReference type="Gene3D" id="1.10.10.10">
    <property type="entry name" value="Winged helix-like DNA-binding domain superfamily/Winged helix DNA-binding domain"/>
    <property type="match status" value="1"/>
</dbReference>
<dbReference type="InterPro" id="IPR039422">
    <property type="entry name" value="MarR/SlyA-like"/>
</dbReference>
<dbReference type="PROSITE" id="PS50995">
    <property type="entry name" value="HTH_MARR_2"/>
    <property type="match status" value="1"/>
</dbReference>
<protein>
    <submittedName>
        <fullName evidence="2">Transcriptional regulator, MarR family</fullName>
    </submittedName>
</protein>
<dbReference type="RefSeq" id="WP_079576456.1">
    <property type="nucleotide sequence ID" value="NZ_FUZQ01000008.1"/>
</dbReference>
<evidence type="ECO:0000259" key="1">
    <source>
        <dbReference type="PROSITE" id="PS50995"/>
    </source>
</evidence>
<dbReference type="PANTHER" id="PTHR33164">
    <property type="entry name" value="TRANSCRIPTIONAL REGULATOR, MARR FAMILY"/>
    <property type="match status" value="1"/>
</dbReference>
<proteinExistence type="predicted"/>
<dbReference type="InterPro" id="IPR036388">
    <property type="entry name" value="WH-like_DNA-bd_sf"/>
</dbReference>
<dbReference type="Pfam" id="PF01047">
    <property type="entry name" value="MarR"/>
    <property type="match status" value="1"/>
</dbReference>
<keyword evidence="3" id="KW-1185">Reference proteome</keyword>
<accession>A0A1T5LYD5</accession>
<name>A0A1T5LYD5_9MICO</name>
<dbReference type="SUPFAM" id="SSF46785">
    <property type="entry name" value="Winged helix' DNA-binding domain"/>
    <property type="match status" value="1"/>
</dbReference>
<feature type="domain" description="HTH marR-type" evidence="1">
    <location>
        <begin position="3"/>
        <end position="137"/>
    </location>
</feature>
<evidence type="ECO:0000313" key="3">
    <source>
        <dbReference type="Proteomes" id="UP000189777"/>
    </source>
</evidence>
<evidence type="ECO:0000313" key="2">
    <source>
        <dbReference type="EMBL" id="SKC80865.1"/>
    </source>
</evidence>
<dbReference type="OrthoDB" id="5148120at2"/>
<dbReference type="AlphaFoldDB" id="A0A1T5LYD5"/>
<dbReference type="PANTHER" id="PTHR33164:SF57">
    <property type="entry name" value="MARR-FAMILY TRANSCRIPTIONAL REGULATOR"/>
    <property type="match status" value="1"/>
</dbReference>